<comment type="caution">
    <text evidence="5">The sequence shown here is derived from an EMBL/GenBank/DDBJ whole genome shotgun (WGS) entry which is preliminary data.</text>
</comment>
<evidence type="ECO:0000256" key="1">
    <source>
        <dbReference type="ARBA" id="ARBA00001933"/>
    </source>
</evidence>
<dbReference type="Pfam" id="PF00291">
    <property type="entry name" value="PALP"/>
    <property type="match status" value="1"/>
</dbReference>
<dbReference type="Proteomes" id="UP000192315">
    <property type="component" value="Unassembled WGS sequence"/>
</dbReference>
<dbReference type="NCBIfam" id="NF005035">
    <property type="entry name" value="PRK06450.1"/>
    <property type="match status" value="1"/>
</dbReference>
<accession>A0A8G2FWB4</accession>
<keyword evidence="3" id="KW-0456">Lyase</keyword>
<dbReference type="AlphaFoldDB" id="A0A8G2FWB4"/>
<evidence type="ECO:0000256" key="2">
    <source>
        <dbReference type="ARBA" id="ARBA00022898"/>
    </source>
</evidence>
<proteinExistence type="predicted"/>
<feature type="domain" description="Tryptophan synthase beta chain-like PALP" evidence="4">
    <location>
        <begin position="48"/>
        <end position="313"/>
    </location>
</feature>
<dbReference type="InterPro" id="IPR001926">
    <property type="entry name" value="TrpB-like_PALP"/>
</dbReference>
<dbReference type="GO" id="GO:0003941">
    <property type="term" value="F:L-serine ammonia-lyase activity"/>
    <property type="evidence" value="ECO:0007669"/>
    <property type="project" value="TreeGrafter"/>
</dbReference>
<sequence>MKIRCISCGRDRKGNELFCECGSPFEIIPDFKYYDDINRNFPYIKRFISLGEVETPVIKKHNFSMKLDYFSPTFSYKDRGSRTLISYVNDLKINEINEDSSGNAGASIAGYGAAAGIKVKIFVPENASAAKLSQIMSYGAQVIKIKGSRDDVQRAAQASDGFYASHILRPEFRDGIRTLAYEIFNQGMPDHIYVPVSAGTLLLGLYSGLKHLYESSEIKTMPKIIGVQPENISPVCSRLNNIKYDPDNNLTSIADALVSKRPVLIERMLEALYKCISVSEDEIKIARDELAASGIYVEYSSATVYAAYKKVRLDNSMLILTGNGLKNQ</sequence>
<protein>
    <submittedName>
        <fullName evidence="5">L-threonine synthase</fullName>
    </submittedName>
</protein>
<dbReference type="InterPro" id="IPR050147">
    <property type="entry name" value="Ser/Thr_Dehydratase"/>
</dbReference>
<comment type="cofactor">
    <cofactor evidence="1">
        <name>pyridoxal 5'-phosphate</name>
        <dbReference type="ChEBI" id="CHEBI:597326"/>
    </cofactor>
</comment>
<dbReference type="PANTHER" id="PTHR48078:SF6">
    <property type="entry name" value="L-THREONINE DEHYDRATASE CATABOLIC TDCB"/>
    <property type="match status" value="1"/>
</dbReference>
<dbReference type="SUPFAM" id="SSF53686">
    <property type="entry name" value="Tryptophan synthase beta subunit-like PLP-dependent enzymes"/>
    <property type="match status" value="1"/>
</dbReference>
<keyword evidence="6" id="KW-1185">Reference proteome</keyword>
<dbReference type="GO" id="GO:0004794">
    <property type="term" value="F:threonine deaminase activity"/>
    <property type="evidence" value="ECO:0007669"/>
    <property type="project" value="TreeGrafter"/>
</dbReference>
<organism evidence="5 6">
    <name type="scientific">Picrophilus torridus (strain ATCC 700027 / DSM 9790 / JCM 10055 / NBRC 100828 / KAW 2/3)</name>
    <dbReference type="NCBI Taxonomy" id="1122961"/>
    <lineage>
        <taxon>Archaea</taxon>
        <taxon>Methanobacteriati</taxon>
        <taxon>Thermoplasmatota</taxon>
        <taxon>Thermoplasmata</taxon>
        <taxon>Thermoplasmatales</taxon>
        <taxon>Picrophilaceae</taxon>
        <taxon>Picrophilus</taxon>
    </lineage>
</organism>
<evidence type="ECO:0000313" key="5">
    <source>
        <dbReference type="EMBL" id="SMD30695.1"/>
    </source>
</evidence>
<keyword evidence="2" id="KW-0663">Pyridoxal phosphate</keyword>
<name>A0A8G2FWB4_PICTO</name>
<dbReference type="GO" id="GO:0009097">
    <property type="term" value="P:isoleucine biosynthetic process"/>
    <property type="evidence" value="ECO:0007669"/>
    <property type="project" value="TreeGrafter"/>
</dbReference>
<evidence type="ECO:0000313" key="6">
    <source>
        <dbReference type="Proteomes" id="UP000192315"/>
    </source>
</evidence>
<gene>
    <name evidence="5" type="ORF">SAMN02745355_0589</name>
</gene>
<dbReference type="EMBL" id="FWYE01000001">
    <property type="protein sequence ID" value="SMD30695.1"/>
    <property type="molecule type" value="Genomic_DNA"/>
</dbReference>
<reference evidence="5 6" key="1">
    <citation type="submission" date="2017-04" db="EMBL/GenBank/DDBJ databases">
        <authorList>
            <person name="Varghese N."/>
            <person name="Submissions S."/>
        </authorList>
    </citation>
    <scope>NUCLEOTIDE SEQUENCE [LARGE SCALE GENOMIC DNA]</scope>
    <source>
        <strain evidence="5 6">DSM 9789</strain>
    </source>
</reference>
<evidence type="ECO:0000256" key="3">
    <source>
        <dbReference type="ARBA" id="ARBA00023239"/>
    </source>
</evidence>
<evidence type="ECO:0000259" key="4">
    <source>
        <dbReference type="Pfam" id="PF00291"/>
    </source>
</evidence>
<dbReference type="GO" id="GO:0006567">
    <property type="term" value="P:L-threonine catabolic process"/>
    <property type="evidence" value="ECO:0007669"/>
    <property type="project" value="TreeGrafter"/>
</dbReference>
<dbReference type="InterPro" id="IPR036052">
    <property type="entry name" value="TrpB-like_PALP_sf"/>
</dbReference>
<dbReference type="Gene3D" id="3.40.50.1100">
    <property type="match status" value="2"/>
</dbReference>
<dbReference type="GO" id="GO:0006565">
    <property type="term" value="P:L-serine catabolic process"/>
    <property type="evidence" value="ECO:0007669"/>
    <property type="project" value="TreeGrafter"/>
</dbReference>
<dbReference type="RefSeq" id="WP_084272584.1">
    <property type="nucleotide sequence ID" value="NZ_FWYE01000001.1"/>
</dbReference>
<dbReference type="PANTHER" id="PTHR48078">
    <property type="entry name" value="THREONINE DEHYDRATASE, MITOCHONDRIAL-RELATED"/>
    <property type="match status" value="1"/>
</dbReference>